<comment type="caution">
    <text evidence="1">The sequence shown here is derived from an EMBL/GenBank/DDBJ whole genome shotgun (WGS) entry which is preliminary data.</text>
</comment>
<reference evidence="1 2" key="1">
    <citation type="submission" date="2015-01" db="EMBL/GenBank/DDBJ databases">
        <title>Evolution of Trichinella species and genotypes.</title>
        <authorList>
            <person name="Korhonen P.K."/>
            <person name="Edoardo P."/>
            <person name="Giuseppe L.R."/>
            <person name="Gasser R.B."/>
        </authorList>
    </citation>
    <scope>NUCLEOTIDE SEQUENCE [LARGE SCALE GENOMIC DNA]</scope>
    <source>
        <strain evidence="1">ISS1029</strain>
    </source>
</reference>
<keyword evidence="2" id="KW-1185">Reference proteome</keyword>
<dbReference type="EMBL" id="JYDP01000232">
    <property type="protein sequence ID" value="KRZ02383.1"/>
    <property type="molecule type" value="Genomic_DNA"/>
</dbReference>
<proteinExistence type="predicted"/>
<dbReference type="Proteomes" id="UP000055024">
    <property type="component" value="Unassembled WGS sequence"/>
</dbReference>
<dbReference type="AlphaFoldDB" id="A0A0V1GW31"/>
<gene>
    <name evidence="1" type="ORF">T11_14986</name>
</gene>
<sequence length="92" mass="10209">MRYVMFVSERVPKRQSCVSGVEILMKKILPNGKCNAACVSLQGLIPSKSEDSESNDVKCKMDMIVSRKTMQVMQALASTEVIGKHIGQVDFE</sequence>
<accession>A0A0V1GW31</accession>
<organism evidence="1 2">
    <name type="scientific">Trichinella zimbabwensis</name>
    <dbReference type="NCBI Taxonomy" id="268475"/>
    <lineage>
        <taxon>Eukaryota</taxon>
        <taxon>Metazoa</taxon>
        <taxon>Ecdysozoa</taxon>
        <taxon>Nematoda</taxon>
        <taxon>Enoplea</taxon>
        <taxon>Dorylaimia</taxon>
        <taxon>Trichinellida</taxon>
        <taxon>Trichinellidae</taxon>
        <taxon>Trichinella</taxon>
    </lineage>
</organism>
<name>A0A0V1GW31_9BILA</name>
<protein>
    <submittedName>
        <fullName evidence="1">Uncharacterized protein</fullName>
    </submittedName>
</protein>
<dbReference type="OrthoDB" id="5937685at2759"/>
<evidence type="ECO:0000313" key="1">
    <source>
        <dbReference type="EMBL" id="KRZ02383.1"/>
    </source>
</evidence>
<evidence type="ECO:0000313" key="2">
    <source>
        <dbReference type="Proteomes" id="UP000055024"/>
    </source>
</evidence>